<name>A0A1W1CD48_9ZZZZ</name>
<sequence length="40" mass="4622">MPENQCFVGEERGYVSLSKDPSTSKINLPWKTHFRSNLPK</sequence>
<protein>
    <submittedName>
        <fullName evidence="1">Uncharacterized protein</fullName>
    </submittedName>
</protein>
<dbReference type="EMBL" id="FPHN01000154">
    <property type="protein sequence ID" value="SFV63632.1"/>
    <property type="molecule type" value="Genomic_DNA"/>
</dbReference>
<accession>A0A1W1CD48</accession>
<proteinExistence type="predicted"/>
<reference evidence="1" key="1">
    <citation type="submission" date="2016-10" db="EMBL/GenBank/DDBJ databases">
        <authorList>
            <person name="de Groot N.N."/>
        </authorList>
    </citation>
    <scope>NUCLEOTIDE SEQUENCE</scope>
</reference>
<organism evidence="1">
    <name type="scientific">hydrothermal vent metagenome</name>
    <dbReference type="NCBI Taxonomy" id="652676"/>
    <lineage>
        <taxon>unclassified sequences</taxon>
        <taxon>metagenomes</taxon>
        <taxon>ecological metagenomes</taxon>
    </lineage>
</organism>
<gene>
    <name evidence="1" type="ORF">MNB_SV-14-1040</name>
</gene>
<evidence type="ECO:0000313" key="1">
    <source>
        <dbReference type="EMBL" id="SFV63632.1"/>
    </source>
</evidence>
<dbReference type="AlphaFoldDB" id="A0A1W1CD48"/>